<gene>
    <name evidence="1" type="ORF">BDR25DRAFT_382099</name>
</gene>
<keyword evidence="1" id="KW-0812">Transmembrane</keyword>
<evidence type="ECO:0000313" key="1">
    <source>
        <dbReference type="EMBL" id="KAF2475226.1"/>
    </source>
</evidence>
<proteinExistence type="predicted"/>
<accession>A0ACB6R7S7</accession>
<keyword evidence="2" id="KW-1185">Reference proteome</keyword>
<name>A0ACB6R7S7_9PLEO</name>
<organism evidence="1 2">
    <name type="scientific">Lindgomyces ingoldianus</name>
    <dbReference type="NCBI Taxonomy" id="673940"/>
    <lineage>
        <taxon>Eukaryota</taxon>
        <taxon>Fungi</taxon>
        <taxon>Dikarya</taxon>
        <taxon>Ascomycota</taxon>
        <taxon>Pezizomycotina</taxon>
        <taxon>Dothideomycetes</taxon>
        <taxon>Pleosporomycetidae</taxon>
        <taxon>Pleosporales</taxon>
        <taxon>Lindgomycetaceae</taxon>
        <taxon>Lindgomyces</taxon>
    </lineage>
</organism>
<comment type="caution">
    <text evidence="1">The sequence shown here is derived from an EMBL/GenBank/DDBJ whole genome shotgun (WGS) entry which is preliminary data.</text>
</comment>
<keyword evidence="1" id="KW-0472">Membrane</keyword>
<dbReference type="Proteomes" id="UP000799755">
    <property type="component" value="Unassembled WGS sequence"/>
</dbReference>
<dbReference type="EMBL" id="MU003496">
    <property type="protein sequence ID" value="KAF2475226.1"/>
    <property type="molecule type" value="Genomic_DNA"/>
</dbReference>
<protein>
    <submittedName>
        <fullName evidence="1">Ferric reductase transmembrane component 4</fullName>
    </submittedName>
</protein>
<reference evidence="1" key="1">
    <citation type="journal article" date="2020" name="Stud. Mycol.">
        <title>101 Dothideomycetes genomes: a test case for predicting lifestyles and emergence of pathogens.</title>
        <authorList>
            <person name="Haridas S."/>
            <person name="Albert R."/>
            <person name="Binder M."/>
            <person name="Bloem J."/>
            <person name="Labutti K."/>
            <person name="Salamov A."/>
            <person name="Andreopoulos B."/>
            <person name="Baker S."/>
            <person name="Barry K."/>
            <person name="Bills G."/>
            <person name="Bluhm B."/>
            <person name="Cannon C."/>
            <person name="Castanera R."/>
            <person name="Culley D."/>
            <person name="Daum C."/>
            <person name="Ezra D."/>
            <person name="Gonzalez J."/>
            <person name="Henrissat B."/>
            <person name="Kuo A."/>
            <person name="Liang C."/>
            <person name="Lipzen A."/>
            <person name="Lutzoni F."/>
            <person name="Magnuson J."/>
            <person name="Mondo S."/>
            <person name="Nolan M."/>
            <person name="Ohm R."/>
            <person name="Pangilinan J."/>
            <person name="Park H.-J."/>
            <person name="Ramirez L."/>
            <person name="Alfaro M."/>
            <person name="Sun H."/>
            <person name="Tritt A."/>
            <person name="Yoshinaga Y."/>
            <person name="Zwiers L.-H."/>
            <person name="Turgeon B."/>
            <person name="Goodwin S."/>
            <person name="Spatafora J."/>
            <person name="Crous P."/>
            <person name="Grigoriev I."/>
        </authorList>
    </citation>
    <scope>NUCLEOTIDE SEQUENCE</scope>
    <source>
        <strain evidence="1">ATCC 200398</strain>
    </source>
</reference>
<sequence length="690" mass="76581">MSLHVSLGLVALALSGTSSALIGYGVSKYDPLCAHSCQQSFKSTLLTCSSRKTGEGDHDSVKTTAKCRSTNTPWLTTLAYCMNSTCANYSVEPWQLEKFWTAKCTGDPKVHPKWTYGEALTKIEIGAKFPTVGAEKNKMLNSTAQVDRDTWEGYMETLGQIERSETIAARNGIILLVIGFGTPIFFTLFGYLPYMSGLLDKLKPRLIYPAFLGNYHVRALPFALGNAPTTGQALYVAMFISVNIILTAVGYQSRQPNMKFSNRWEEIVDYVACRTGILACALAPLVILFASRNNILLWVTNWSHSTYMTLHRWVARIFAVQAILHSILELVLHQATGEAAAEMKELYWIWGIVATVSISIMMVISTLFFRRLSYEIFLVLHVLLAVFVIVGIWYHLEFAFKRRWGYEQWIYAACAVWFFDRILRVSRVLKNGIRRANVTEIGDNIVRVDIKNVRWGTEPGQHTYAYFPTLNPLRPWENHPFSVIPTALLSSPSKSPIEFPVDPLPSKHLGSNDDIEKIGAVSILTQSTLGGNTAGVSLYVRKSAGLTKALATNSSLFTLLDGPYQNSSLSAILKTDRLVLIAGGIGITAVLPFIARHRNVKLHWSVASNSDGLVKDMDAVLKTVKERDIRIGSRLNLASLLDDEEIAGWARVGVVVCGPGGLCDDVRKLVCHKGQAGKTVWELDVEAFSW</sequence>
<evidence type="ECO:0000313" key="2">
    <source>
        <dbReference type="Proteomes" id="UP000799755"/>
    </source>
</evidence>